<dbReference type="AlphaFoldDB" id="A0A8K0X8T8"/>
<dbReference type="EMBL" id="JAGPXD010000001">
    <property type="protein sequence ID" value="KAH7376276.1"/>
    <property type="molecule type" value="Genomic_DNA"/>
</dbReference>
<keyword evidence="3" id="KW-1185">Reference proteome</keyword>
<evidence type="ECO:0000313" key="2">
    <source>
        <dbReference type="EMBL" id="KAH7376276.1"/>
    </source>
</evidence>
<gene>
    <name evidence="2" type="ORF">B0T11DRAFT_335480</name>
</gene>
<reference evidence="2" key="1">
    <citation type="journal article" date="2021" name="Nat. Commun.">
        <title>Genetic determinants of endophytism in the Arabidopsis root mycobiome.</title>
        <authorList>
            <person name="Mesny F."/>
            <person name="Miyauchi S."/>
            <person name="Thiergart T."/>
            <person name="Pickel B."/>
            <person name="Atanasova L."/>
            <person name="Karlsson M."/>
            <person name="Huettel B."/>
            <person name="Barry K.W."/>
            <person name="Haridas S."/>
            <person name="Chen C."/>
            <person name="Bauer D."/>
            <person name="Andreopoulos W."/>
            <person name="Pangilinan J."/>
            <person name="LaButti K."/>
            <person name="Riley R."/>
            <person name="Lipzen A."/>
            <person name="Clum A."/>
            <person name="Drula E."/>
            <person name="Henrissat B."/>
            <person name="Kohler A."/>
            <person name="Grigoriev I.V."/>
            <person name="Martin F.M."/>
            <person name="Hacquard S."/>
        </authorList>
    </citation>
    <scope>NUCLEOTIDE SEQUENCE</scope>
    <source>
        <strain evidence="2">MPI-CAGE-AT-0016</strain>
    </source>
</reference>
<dbReference type="SUPFAM" id="SSF51735">
    <property type="entry name" value="NAD(P)-binding Rossmann-fold domains"/>
    <property type="match status" value="1"/>
</dbReference>
<dbReference type="PANTHER" id="PTHR43157:SF31">
    <property type="entry name" value="PHOSPHATIDYLINOSITOL-GLYCAN BIOSYNTHESIS CLASS F PROTEIN"/>
    <property type="match status" value="1"/>
</dbReference>
<evidence type="ECO:0000313" key="3">
    <source>
        <dbReference type="Proteomes" id="UP000813385"/>
    </source>
</evidence>
<keyword evidence="1" id="KW-0560">Oxidoreductase</keyword>
<accession>A0A8K0X8T8</accession>
<sequence length="345" mass="37458">MPPQFDTTPEKEGSIGGFLYRQLTVTPEEVSGVSLTGKTAVVTGANTGCGLEVARQLLDLGVSRLILAVRDEEKGNKAAAGLKQDRNIESSVIEVWKLDLDDYASVVAFAERTNTLERLDIAVLNAGLFLTQLETSKTTGHDRVIQVNYLSTVLLLSLLLPVVSNKRQNQNGPTRITLTSSDVAAWTAFKEQKAVPLLPALDSFEGAVPLDRMMVSKLLGQFFLAELARRVPASVATINCATPGMLYGSDFNRQMRGTISGKLVGLWGRLIGYSAAVGARNITDAAVRHGEESHGQYLSTQKIKPMAPILYSEEGRRISEQLWKETMAEFAFAGVEETIARLSTA</sequence>
<dbReference type="Proteomes" id="UP000813385">
    <property type="component" value="Unassembled WGS sequence"/>
</dbReference>
<dbReference type="InterPro" id="IPR002347">
    <property type="entry name" value="SDR_fam"/>
</dbReference>
<protein>
    <submittedName>
        <fullName evidence="2">Short-chain dehydrogenase</fullName>
    </submittedName>
</protein>
<comment type="caution">
    <text evidence="2">The sequence shown here is derived from an EMBL/GenBank/DDBJ whole genome shotgun (WGS) entry which is preliminary data.</text>
</comment>
<dbReference type="Gene3D" id="3.40.50.720">
    <property type="entry name" value="NAD(P)-binding Rossmann-like Domain"/>
    <property type="match status" value="1"/>
</dbReference>
<dbReference type="InterPro" id="IPR036291">
    <property type="entry name" value="NAD(P)-bd_dom_sf"/>
</dbReference>
<dbReference type="GO" id="GO:0016491">
    <property type="term" value="F:oxidoreductase activity"/>
    <property type="evidence" value="ECO:0007669"/>
    <property type="project" value="UniProtKB-KW"/>
</dbReference>
<proteinExistence type="predicted"/>
<dbReference type="Pfam" id="PF00106">
    <property type="entry name" value="adh_short"/>
    <property type="match status" value="1"/>
</dbReference>
<evidence type="ECO:0000256" key="1">
    <source>
        <dbReference type="ARBA" id="ARBA00023002"/>
    </source>
</evidence>
<dbReference type="PRINTS" id="PR00081">
    <property type="entry name" value="GDHRDH"/>
</dbReference>
<name>A0A8K0X8T8_9PEZI</name>
<dbReference type="OrthoDB" id="191139at2759"/>
<organism evidence="2 3">
    <name type="scientific">Plectosphaerella cucumerina</name>
    <dbReference type="NCBI Taxonomy" id="40658"/>
    <lineage>
        <taxon>Eukaryota</taxon>
        <taxon>Fungi</taxon>
        <taxon>Dikarya</taxon>
        <taxon>Ascomycota</taxon>
        <taxon>Pezizomycotina</taxon>
        <taxon>Sordariomycetes</taxon>
        <taxon>Hypocreomycetidae</taxon>
        <taxon>Glomerellales</taxon>
        <taxon>Plectosphaerellaceae</taxon>
        <taxon>Plectosphaerella</taxon>
    </lineage>
</organism>
<dbReference type="PANTHER" id="PTHR43157">
    <property type="entry name" value="PHOSPHATIDYLINOSITOL-GLYCAN BIOSYNTHESIS CLASS F PROTEIN-RELATED"/>
    <property type="match status" value="1"/>
</dbReference>